<dbReference type="Gene3D" id="3.40.50.150">
    <property type="entry name" value="Vaccinia Virus protein VP39"/>
    <property type="match status" value="1"/>
</dbReference>
<organism evidence="2 3">
    <name type="scientific">Saccharibacillus brassicae</name>
    <dbReference type="NCBI Taxonomy" id="2583377"/>
    <lineage>
        <taxon>Bacteria</taxon>
        <taxon>Bacillati</taxon>
        <taxon>Bacillota</taxon>
        <taxon>Bacilli</taxon>
        <taxon>Bacillales</taxon>
        <taxon>Paenibacillaceae</taxon>
        <taxon>Saccharibacillus</taxon>
    </lineage>
</organism>
<dbReference type="Proteomes" id="UP000316968">
    <property type="component" value="Chromosome"/>
</dbReference>
<dbReference type="GO" id="GO:0008757">
    <property type="term" value="F:S-adenosylmethionine-dependent methyltransferase activity"/>
    <property type="evidence" value="ECO:0007669"/>
    <property type="project" value="InterPro"/>
</dbReference>
<keyword evidence="2" id="KW-0489">Methyltransferase</keyword>
<dbReference type="KEGG" id="saca:FFV09_04640"/>
<evidence type="ECO:0000259" key="1">
    <source>
        <dbReference type="Pfam" id="PF08241"/>
    </source>
</evidence>
<proteinExistence type="predicted"/>
<keyword evidence="2" id="KW-0808">Transferase</keyword>
<dbReference type="InterPro" id="IPR013216">
    <property type="entry name" value="Methyltransf_11"/>
</dbReference>
<dbReference type="PANTHER" id="PTHR43591:SF24">
    <property type="entry name" value="2-METHOXY-6-POLYPRENYL-1,4-BENZOQUINOL METHYLASE, MITOCHONDRIAL"/>
    <property type="match status" value="1"/>
</dbReference>
<evidence type="ECO:0000313" key="2">
    <source>
        <dbReference type="EMBL" id="QDH20208.1"/>
    </source>
</evidence>
<name>A0A4Y6UUH4_SACBS</name>
<reference evidence="2 3" key="1">
    <citation type="submission" date="2019-06" db="EMBL/GenBank/DDBJ databases">
        <title>Saccharibacillus brassicae sp. nov., an endophytic bacterium isolated from Chinese cabbage seeds (Brassica pekinensis).</title>
        <authorList>
            <person name="Jiang L."/>
            <person name="Lee J."/>
            <person name="Kim S.W."/>
        </authorList>
    </citation>
    <scope>NUCLEOTIDE SEQUENCE [LARGE SCALE GENOMIC DNA]</scope>
    <source>
        <strain evidence="3">KCTC 43072 / ATSA2</strain>
    </source>
</reference>
<dbReference type="EMBL" id="CP041217">
    <property type="protein sequence ID" value="QDH20208.1"/>
    <property type="molecule type" value="Genomic_DNA"/>
</dbReference>
<dbReference type="Pfam" id="PF08241">
    <property type="entry name" value="Methyltransf_11"/>
    <property type="match status" value="1"/>
</dbReference>
<evidence type="ECO:0000313" key="3">
    <source>
        <dbReference type="Proteomes" id="UP000316968"/>
    </source>
</evidence>
<dbReference type="SUPFAM" id="SSF53335">
    <property type="entry name" value="S-adenosyl-L-methionine-dependent methyltransferases"/>
    <property type="match status" value="1"/>
</dbReference>
<dbReference type="GO" id="GO:0032259">
    <property type="term" value="P:methylation"/>
    <property type="evidence" value="ECO:0007669"/>
    <property type="project" value="UniProtKB-KW"/>
</dbReference>
<dbReference type="RefSeq" id="WP_141446594.1">
    <property type="nucleotide sequence ID" value="NZ_CP041217.1"/>
</dbReference>
<accession>A0A4Y6UUH4</accession>
<sequence length="255" mass="28814">MSKLQAISNYWTSGADGYDKVIHTQFKSRREVAFWQKRLQEGLGDRPAQQVLDVGTGPGFFSILLSRLGHHPQAVDASPGMVERAKRNVAEFGFPDVPVSLADAADLSAVPSGSFDAVVCRDVVWTLPDPYRAYAEWYRVLKPGGRLIVFDGNYLYEEDHSLPARVRYGFSWLLILATERRLRKRESRKRTVLSDLPFVQVLRPEEDERALAQAGFAAVTLRRDHLSAKELPLHHLKYGFQKGVRFMIVATKSEA</sequence>
<gene>
    <name evidence="2" type="ORF">FFV09_04640</name>
</gene>
<dbReference type="PANTHER" id="PTHR43591">
    <property type="entry name" value="METHYLTRANSFERASE"/>
    <property type="match status" value="1"/>
</dbReference>
<feature type="domain" description="Methyltransferase type 11" evidence="1">
    <location>
        <begin position="52"/>
        <end position="149"/>
    </location>
</feature>
<dbReference type="AlphaFoldDB" id="A0A4Y6UUH4"/>
<protein>
    <submittedName>
        <fullName evidence="2">Methyltransferase domain-containing protein</fullName>
    </submittedName>
</protein>
<dbReference type="CDD" id="cd02440">
    <property type="entry name" value="AdoMet_MTases"/>
    <property type="match status" value="1"/>
</dbReference>
<dbReference type="InterPro" id="IPR029063">
    <property type="entry name" value="SAM-dependent_MTases_sf"/>
</dbReference>
<keyword evidence="3" id="KW-1185">Reference proteome</keyword>
<dbReference type="OrthoDB" id="43862at2"/>